<dbReference type="InterPro" id="IPR050272">
    <property type="entry name" value="Isochorismatase-like_hydrls"/>
</dbReference>
<organism evidence="4 5">
    <name type="scientific">Pantoea nemavictus</name>
    <dbReference type="NCBI Taxonomy" id="2726955"/>
    <lineage>
        <taxon>Bacteria</taxon>
        <taxon>Pseudomonadati</taxon>
        <taxon>Pseudomonadota</taxon>
        <taxon>Gammaproteobacteria</taxon>
        <taxon>Enterobacterales</taxon>
        <taxon>Erwiniaceae</taxon>
        <taxon>Pantoea</taxon>
    </lineage>
</organism>
<feature type="domain" description="Isochorismatase-like" evidence="3">
    <location>
        <begin position="50"/>
        <end position="214"/>
    </location>
</feature>
<name>A0ABU8PR66_9GAMM</name>
<dbReference type="EMBL" id="JBBGZW010000001">
    <property type="protein sequence ID" value="MEJ5045221.1"/>
    <property type="molecule type" value="Genomic_DNA"/>
</dbReference>
<dbReference type="Pfam" id="PF00857">
    <property type="entry name" value="Isochorismatase"/>
    <property type="match status" value="1"/>
</dbReference>
<dbReference type="PANTHER" id="PTHR43540">
    <property type="entry name" value="PEROXYUREIDOACRYLATE/UREIDOACRYLATE AMIDOHYDROLASE-RELATED"/>
    <property type="match status" value="1"/>
</dbReference>
<dbReference type="Proteomes" id="UP001362100">
    <property type="component" value="Unassembled WGS sequence"/>
</dbReference>
<dbReference type="InterPro" id="IPR000868">
    <property type="entry name" value="Isochorismatase-like_dom"/>
</dbReference>
<evidence type="ECO:0000313" key="5">
    <source>
        <dbReference type="Proteomes" id="UP001362100"/>
    </source>
</evidence>
<dbReference type="CDD" id="cd01014">
    <property type="entry name" value="nicotinamidase_related"/>
    <property type="match status" value="1"/>
</dbReference>
<dbReference type="SUPFAM" id="SSF52499">
    <property type="entry name" value="Isochorismatase-like hydrolases"/>
    <property type="match status" value="1"/>
</dbReference>
<dbReference type="GO" id="GO:0016787">
    <property type="term" value="F:hydrolase activity"/>
    <property type="evidence" value="ECO:0007669"/>
    <property type="project" value="UniProtKB-KW"/>
</dbReference>
<comment type="caution">
    <text evidence="4">The sequence shown here is derived from an EMBL/GenBank/DDBJ whole genome shotgun (WGS) entry which is preliminary data.</text>
</comment>
<keyword evidence="2" id="KW-0732">Signal</keyword>
<gene>
    <name evidence="4" type="ORF">WH298_08380</name>
</gene>
<dbReference type="RefSeq" id="WP_007889883.1">
    <property type="nucleotide sequence ID" value="NZ_JACAWY010000001.1"/>
</dbReference>
<evidence type="ECO:0000313" key="4">
    <source>
        <dbReference type="EMBL" id="MEJ5045221.1"/>
    </source>
</evidence>
<evidence type="ECO:0000256" key="2">
    <source>
        <dbReference type="SAM" id="SignalP"/>
    </source>
</evidence>
<sequence length="231" mass="24715">MKNIFASGTLALAMAISGNAFAAETKPEKAPTIRTMSGATATTSLNAKQTAVIVIDIQNEYFPGGKMPIPDGMQALKNSKRIVEFAHKNKMPVFFVQHLGDADGPLFAKGSRFAEFHKDLQPAKGDRVISKATPSSFVGTDLQKQLDSLGIKQLIITGLMTHMCVSSTARDAVPLGYSVIIPEDATATRDLATWDNKVVDHKVLQQAALTGVADVFAEIKTTDAVLAMPVK</sequence>
<dbReference type="InterPro" id="IPR036380">
    <property type="entry name" value="Isochorismatase-like_sf"/>
</dbReference>
<evidence type="ECO:0000259" key="3">
    <source>
        <dbReference type="Pfam" id="PF00857"/>
    </source>
</evidence>
<dbReference type="EC" id="3.-.-.-" evidence="4"/>
<evidence type="ECO:0000256" key="1">
    <source>
        <dbReference type="ARBA" id="ARBA00022801"/>
    </source>
</evidence>
<proteinExistence type="predicted"/>
<accession>A0ABU8PR66</accession>
<protein>
    <submittedName>
        <fullName evidence="4">Cysteine hydrolase family protein</fullName>
        <ecNumber evidence="4">3.-.-.-</ecNumber>
    </submittedName>
</protein>
<reference evidence="4 5" key="1">
    <citation type="submission" date="2023-12" db="EMBL/GenBank/DDBJ databases">
        <title>Gut-associated functions are favored during microbiome assembly across C. elegans life.</title>
        <authorList>
            <person name="Zimmermann J."/>
        </authorList>
    </citation>
    <scope>NUCLEOTIDE SEQUENCE [LARGE SCALE GENOMIC DNA]</scope>
    <source>
        <strain evidence="4 5">BIGb0393</strain>
    </source>
</reference>
<keyword evidence="1 4" id="KW-0378">Hydrolase</keyword>
<keyword evidence="5" id="KW-1185">Reference proteome</keyword>
<dbReference type="PANTHER" id="PTHR43540:SF15">
    <property type="entry name" value="BLR5631 PROTEIN"/>
    <property type="match status" value="1"/>
</dbReference>
<feature type="chain" id="PRO_5045413020" evidence="2">
    <location>
        <begin position="23"/>
        <end position="231"/>
    </location>
</feature>
<dbReference type="Gene3D" id="3.40.50.850">
    <property type="entry name" value="Isochorismatase-like"/>
    <property type="match status" value="1"/>
</dbReference>
<feature type="signal peptide" evidence="2">
    <location>
        <begin position="1"/>
        <end position="22"/>
    </location>
</feature>